<accession>A0A401NWJ6</accession>
<dbReference type="UniPathway" id="UPA00111">
    <property type="reaction ID" value="UER00527"/>
</dbReference>
<dbReference type="AlphaFoldDB" id="A0A401NWJ6"/>
<feature type="binding site" evidence="12">
    <location>
        <begin position="96"/>
        <end position="98"/>
    </location>
    <ligand>
        <name>substrate</name>
    </ligand>
</feature>
<protein>
    <recommendedName>
        <fullName evidence="5 14">Inositol oxygenase</fullName>
        <ecNumber evidence="4 14">1.13.99.1</ecNumber>
    </recommendedName>
    <alternativeName>
        <fullName evidence="10 14">Myo-inositol oxygenase</fullName>
    </alternativeName>
</protein>
<organism evidence="16 17">
    <name type="scientific">Scyliorhinus torazame</name>
    <name type="common">Cloudy catshark</name>
    <name type="synonym">Catulus torazame</name>
    <dbReference type="NCBI Taxonomy" id="75743"/>
    <lineage>
        <taxon>Eukaryota</taxon>
        <taxon>Metazoa</taxon>
        <taxon>Chordata</taxon>
        <taxon>Craniata</taxon>
        <taxon>Vertebrata</taxon>
        <taxon>Chondrichthyes</taxon>
        <taxon>Elasmobranchii</taxon>
        <taxon>Galeomorphii</taxon>
        <taxon>Galeoidea</taxon>
        <taxon>Carcharhiniformes</taxon>
        <taxon>Scyliorhinidae</taxon>
        <taxon>Scyliorhinus</taxon>
    </lineage>
</organism>
<comment type="similarity">
    <text evidence="3 14">Belongs to the myo-inositol oxygenase family.</text>
</comment>
<proteinExistence type="inferred from homology"/>
<evidence type="ECO:0000256" key="13">
    <source>
        <dbReference type="PIRSR" id="PIRSR607828-2"/>
    </source>
</evidence>
<feature type="region of interest" description="Disordered" evidence="15">
    <location>
        <begin position="1"/>
        <end position="32"/>
    </location>
</feature>
<keyword evidence="17" id="KW-1185">Reference proteome</keyword>
<dbReference type="GO" id="GO:0005737">
    <property type="term" value="C:cytoplasm"/>
    <property type="evidence" value="ECO:0007669"/>
    <property type="project" value="UniProtKB-SubCell"/>
</dbReference>
<evidence type="ECO:0000256" key="1">
    <source>
        <dbReference type="ARBA" id="ARBA00004496"/>
    </source>
</evidence>
<evidence type="ECO:0000256" key="8">
    <source>
        <dbReference type="ARBA" id="ARBA00023002"/>
    </source>
</evidence>
<dbReference type="OMA" id="HTSGAYM"/>
<evidence type="ECO:0000256" key="2">
    <source>
        <dbReference type="ARBA" id="ARBA00005167"/>
    </source>
</evidence>
<gene>
    <name evidence="16" type="ORF">scyTo_0011848</name>
</gene>
<evidence type="ECO:0000256" key="11">
    <source>
        <dbReference type="ARBA" id="ARBA00048271"/>
    </source>
</evidence>
<feature type="binding site" evidence="13">
    <location>
        <position position="205"/>
    </location>
    <ligand>
        <name>Fe cation</name>
        <dbReference type="ChEBI" id="CHEBI:24875"/>
        <label>1</label>
    </ligand>
</feature>
<comment type="subcellular location">
    <subcellularLocation>
        <location evidence="1 14">Cytoplasm</location>
    </subcellularLocation>
</comment>
<evidence type="ECO:0000256" key="10">
    <source>
        <dbReference type="ARBA" id="ARBA00029668"/>
    </source>
</evidence>
<dbReference type="GO" id="GO:0005506">
    <property type="term" value="F:iron ion binding"/>
    <property type="evidence" value="ECO:0007669"/>
    <property type="project" value="InterPro"/>
</dbReference>
<dbReference type="PANTHER" id="PTHR12588:SF0">
    <property type="entry name" value="INOSITOL OXYGENASE"/>
    <property type="match status" value="1"/>
</dbReference>
<evidence type="ECO:0000256" key="4">
    <source>
        <dbReference type="ARBA" id="ARBA00011919"/>
    </source>
</evidence>
<dbReference type="Proteomes" id="UP000288216">
    <property type="component" value="Unassembled WGS sequence"/>
</dbReference>
<comment type="pathway">
    <text evidence="2 14">Polyol metabolism; myo-inositol degradation into D-glucuronate; D-glucuronate from myo-inositol: step 1/1.</text>
</comment>
<feature type="binding site" evidence="13">
    <location>
        <position position="109"/>
    </location>
    <ligand>
        <name>Fe cation</name>
        <dbReference type="ChEBI" id="CHEBI:24875"/>
        <label>1</label>
    </ligand>
</feature>
<evidence type="ECO:0000256" key="3">
    <source>
        <dbReference type="ARBA" id="ARBA00005286"/>
    </source>
</evidence>
<dbReference type="InterPro" id="IPR007828">
    <property type="entry name" value="Inositol_oxygenase"/>
</dbReference>
<feature type="compositionally biased region" description="Polar residues" evidence="15">
    <location>
        <begin position="1"/>
        <end position="25"/>
    </location>
</feature>
<dbReference type="PANTHER" id="PTHR12588">
    <property type="entry name" value="MYOINOSITOL OXYGENASE"/>
    <property type="match status" value="1"/>
</dbReference>
<dbReference type="EMBL" id="BFAA01005545">
    <property type="protein sequence ID" value="GCB65239.1"/>
    <property type="molecule type" value="Genomic_DNA"/>
</dbReference>
<dbReference type="SUPFAM" id="SSF109604">
    <property type="entry name" value="HD-domain/PDEase-like"/>
    <property type="match status" value="1"/>
</dbReference>
<evidence type="ECO:0000256" key="6">
    <source>
        <dbReference type="ARBA" id="ARBA00022490"/>
    </source>
</evidence>
<feature type="binding site" evidence="13">
    <location>
        <position position="231"/>
    </location>
    <ligand>
        <name>Fe cation</name>
        <dbReference type="ChEBI" id="CHEBI:24875"/>
        <label>1</label>
    </ligand>
</feature>
<evidence type="ECO:0000256" key="12">
    <source>
        <dbReference type="PIRSR" id="PIRSR607828-1"/>
    </source>
</evidence>
<feature type="binding site" evidence="13">
    <location>
        <position position="264"/>
    </location>
    <ligand>
        <name>Fe cation</name>
        <dbReference type="ChEBI" id="CHEBI:24875"/>
        <label>1</label>
    </ligand>
</feature>
<dbReference type="EC" id="1.13.99.1" evidence="4 14"/>
<feature type="binding site" evidence="12">
    <location>
        <begin position="231"/>
        <end position="232"/>
    </location>
    <ligand>
        <name>substrate</name>
    </ligand>
</feature>
<name>A0A401NWJ6_SCYTO</name>
<evidence type="ECO:0000256" key="5">
    <source>
        <dbReference type="ARBA" id="ARBA00019269"/>
    </source>
</evidence>
<evidence type="ECO:0000256" key="15">
    <source>
        <dbReference type="SAM" id="MobiDB-lite"/>
    </source>
</evidence>
<feature type="binding site" evidence="12">
    <location>
        <begin position="152"/>
        <end position="153"/>
    </location>
    <ligand>
        <name>substrate</name>
    </ligand>
</feature>
<evidence type="ECO:0000256" key="14">
    <source>
        <dbReference type="RuleBase" id="RU367039"/>
    </source>
</evidence>
<reference evidence="16 17" key="1">
    <citation type="journal article" date="2018" name="Nat. Ecol. Evol.">
        <title>Shark genomes provide insights into elasmobranch evolution and the origin of vertebrates.</title>
        <authorList>
            <person name="Hara Y"/>
            <person name="Yamaguchi K"/>
            <person name="Onimaru K"/>
            <person name="Kadota M"/>
            <person name="Koyanagi M"/>
            <person name="Keeley SD"/>
            <person name="Tatsumi K"/>
            <person name="Tanaka K"/>
            <person name="Motone F"/>
            <person name="Kageyama Y"/>
            <person name="Nozu R"/>
            <person name="Adachi N"/>
            <person name="Nishimura O"/>
            <person name="Nakagawa R"/>
            <person name="Tanegashima C"/>
            <person name="Kiyatake I"/>
            <person name="Matsumoto R"/>
            <person name="Murakumo K"/>
            <person name="Nishida K"/>
            <person name="Terakita A"/>
            <person name="Kuratani S"/>
            <person name="Sato K"/>
            <person name="Hyodo S Kuraku.S."/>
        </authorList>
    </citation>
    <scope>NUCLEOTIDE SEQUENCE [LARGE SCALE GENOMIC DNA]</scope>
</reference>
<dbReference type="GO" id="GO:0050113">
    <property type="term" value="F:inositol oxygenase activity"/>
    <property type="evidence" value="ECO:0007669"/>
    <property type="project" value="UniProtKB-UniRule"/>
</dbReference>
<dbReference type="Pfam" id="PF05153">
    <property type="entry name" value="MIOX"/>
    <property type="match status" value="1"/>
</dbReference>
<evidence type="ECO:0000256" key="7">
    <source>
        <dbReference type="ARBA" id="ARBA00022723"/>
    </source>
</evidence>
<evidence type="ECO:0000313" key="17">
    <source>
        <dbReference type="Proteomes" id="UP000288216"/>
    </source>
</evidence>
<comment type="cofactor">
    <cofactor evidence="13 14">
        <name>Fe cation</name>
        <dbReference type="ChEBI" id="CHEBI:24875"/>
    </cofactor>
    <text evidence="13 14">Binds 2 iron ions per subunit.</text>
</comment>
<dbReference type="STRING" id="75743.A0A401NWJ6"/>
<comment type="caution">
    <text evidence="16">The sequence shown here is derived from an EMBL/GenBank/DDBJ whole genome shotgun (WGS) entry which is preliminary data.</text>
</comment>
<feature type="binding site" evidence="13">
    <location>
        <position position="134"/>
    </location>
    <ligand>
        <name>Fe cation</name>
        <dbReference type="ChEBI" id="CHEBI:24875"/>
        <label>1</label>
    </ligand>
</feature>
<keyword evidence="8 14" id="KW-0560">Oxidoreductase</keyword>
<dbReference type="GO" id="GO:0019310">
    <property type="term" value="P:inositol catabolic process"/>
    <property type="evidence" value="ECO:0007669"/>
    <property type="project" value="UniProtKB-UniRule"/>
</dbReference>
<evidence type="ECO:0000256" key="9">
    <source>
        <dbReference type="ARBA" id="ARBA00023004"/>
    </source>
</evidence>
<keyword evidence="9 13" id="KW-0408">Iron</keyword>
<dbReference type="OrthoDB" id="5151075at2759"/>
<sequence>MSVSQTARQPQMSAKPANSSGQERGQSAARISTEDKVTYRNFHYGSLHHRVLNTYRLMHTYQTVEFVKGKISDWASCSQAQMTMMEALQALDQIVDESDPDVDFPNSFHAYQTAEEIRKVYPGLDWLQLVGLLHDVGKILSLWGEPQWCVVGDTYPVGCRFQDSIVYRDSTFSDNPDLKDPRYSSLYGMYEPNCGLDKVLMSWGHDEYLYNVLKTNGCKLPQEGLYMIRFHSFYPWHTEGDYMHLCSSKDLNMLRWVKEFNKFDLYTKCNDLPDLKELQPYYQQLIEKYCPGKLYW</sequence>
<keyword evidence="6 14" id="KW-0963">Cytoplasm</keyword>
<evidence type="ECO:0000313" key="16">
    <source>
        <dbReference type="EMBL" id="GCB65239.1"/>
    </source>
</evidence>
<feature type="binding site" evidence="12">
    <location>
        <position position="138"/>
    </location>
    <ligand>
        <name>substrate</name>
    </ligand>
</feature>
<comment type="catalytic activity">
    <reaction evidence="11 14">
        <text>myo-inositol + O2 = D-glucuronate + H2O + H(+)</text>
        <dbReference type="Rhea" id="RHEA:23696"/>
        <dbReference type="ChEBI" id="CHEBI:15377"/>
        <dbReference type="ChEBI" id="CHEBI:15378"/>
        <dbReference type="ChEBI" id="CHEBI:15379"/>
        <dbReference type="ChEBI" id="CHEBI:17268"/>
        <dbReference type="ChEBI" id="CHEBI:58720"/>
        <dbReference type="EC" id="1.13.99.1"/>
    </reaction>
</comment>
<feature type="binding site" evidence="12">
    <location>
        <position position="40"/>
    </location>
    <ligand>
        <name>substrate</name>
    </ligand>
</feature>
<feature type="binding site" evidence="13">
    <location>
        <position position="135"/>
    </location>
    <ligand>
        <name>Fe cation</name>
        <dbReference type="ChEBI" id="CHEBI:24875"/>
        <label>1</label>
    </ligand>
</feature>
<keyword evidence="7 13" id="KW-0479">Metal-binding</keyword>